<dbReference type="STRING" id="1661398.A0A482V6W7"/>
<evidence type="ECO:0008006" key="3">
    <source>
        <dbReference type="Google" id="ProtNLM"/>
    </source>
</evidence>
<evidence type="ECO:0000313" key="2">
    <source>
        <dbReference type="Proteomes" id="UP000292052"/>
    </source>
</evidence>
<dbReference type="AlphaFoldDB" id="A0A482V6W7"/>
<dbReference type="EMBL" id="QDEB01131883">
    <property type="protein sequence ID" value="RZB39037.1"/>
    <property type="molecule type" value="Genomic_DNA"/>
</dbReference>
<reference evidence="1 2" key="1">
    <citation type="submission" date="2017-03" db="EMBL/GenBank/DDBJ databases">
        <title>Genome of the blue death feigning beetle - Asbolus verrucosus.</title>
        <authorList>
            <person name="Rider S.D."/>
        </authorList>
    </citation>
    <scope>NUCLEOTIDE SEQUENCE [LARGE SCALE GENOMIC DNA]</scope>
    <source>
        <strain evidence="1">Butters</strain>
        <tissue evidence="1">Head and leg muscle</tissue>
    </source>
</reference>
<gene>
    <name evidence="1" type="ORF">BDFB_013391</name>
</gene>
<keyword evidence="2" id="KW-1185">Reference proteome</keyword>
<dbReference type="Gene3D" id="3.30.420.10">
    <property type="entry name" value="Ribonuclease H-like superfamily/Ribonuclease H"/>
    <property type="match status" value="1"/>
</dbReference>
<dbReference type="InterPro" id="IPR036397">
    <property type="entry name" value="RNaseH_sf"/>
</dbReference>
<feature type="non-terminal residue" evidence="1">
    <location>
        <position position="1"/>
    </location>
</feature>
<comment type="caution">
    <text evidence="1">The sequence shown here is derived from an EMBL/GenBank/DDBJ whole genome shotgun (WGS) entry which is preliminary data.</text>
</comment>
<sequence>SGSYDLECDIWISYDLLSFYCMKFNCKSLHWERLGASVNDIIRPHTSAIIREFHECVQINLLPWASRSPHLLPVEHVWDPIGVKIGNLQLPLNNLVELGPRIQEAWDEIPQLDIDNLISSMIPRVVESERSIYRVFI</sequence>
<organism evidence="1 2">
    <name type="scientific">Asbolus verrucosus</name>
    <name type="common">Desert ironclad beetle</name>
    <dbReference type="NCBI Taxonomy" id="1661398"/>
    <lineage>
        <taxon>Eukaryota</taxon>
        <taxon>Metazoa</taxon>
        <taxon>Ecdysozoa</taxon>
        <taxon>Arthropoda</taxon>
        <taxon>Hexapoda</taxon>
        <taxon>Insecta</taxon>
        <taxon>Pterygota</taxon>
        <taxon>Neoptera</taxon>
        <taxon>Endopterygota</taxon>
        <taxon>Coleoptera</taxon>
        <taxon>Polyphaga</taxon>
        <taxon>Cucujiformia</taxon>
        <taxon>Tenebrionidae</taxon>
        <taxon>Pimeliinae</taxon>
        <taxon>Asbolus</taxon>
    </lineage>
</organism>
<dbReference type="GO" id="GO:0003676">
    <property type="term" value="F:nucleic acid binding"/>
    <property type="evidence" value="ECO:0007669"/>
    <property type="project" value="InterPro"/>
</dbReference>
<accession>A0A482V6W7</accession>
<evidence type="ECO:0000313" key="1">
    <source>
        <dbReference type="EMBL" id="RZB39037.1"/>
    </source>
</evidence>
<dbReference type="OrthoDB" id="6763914at2759"/>
<name>A0A482V6W7_ASBVE</name>
<proteinExistence type="predicted"/>
<protein>
    <recommendedName>
        <fullName evidence="3">DDE 3 domain containing protein</fullName>
    </recommendedName>
</protein>
<dbReference type="Proteomes" id="UP000292052">
    <property type="component" value="Unassembled WGS sequence"/>
</dbReference>